<dbReference type="AlphaFoldDB" id="A0A183BYT9"/>
<evidence type="ECO:0000313" key="2">
    <source>
        <dbReference type="Proteomes" id="UP000050741"/>
    </source>
</evidence>
<evidence type="ECO:0000256" key="1">
    <source>
        <dbReference type="SAM" id="MobiDB-lite"/>
    </source>
</evidence>
<reference evidence="3" key="2">
    <citation type="submission" date="2016-06" db="UniProtKB">
        <authorList>
            <consortium name="WormBaseParasite"/>
        </authorList>
    </citation>
    <scope>IDENTIFICATION</scope>
</reference>
<organism evidence="2 3">
    <name type="scientific">Globodera pallida</name>
    <name type="common">Potato cyst nematode worm</name>
    <name type="synonym">Heterodera pallida</name>
    <dbReference type="NCBI Taxonomy" id="36090"/>
    <lineage>
        <taxon>Eukaryota</taxon>
        <taxon>Metazoa</taxon>
        <taxon>Ecdysozoa</taxon>
        <taxon>Nematoda</taxon>
        <taxon>Chromadorea</taxon>
        <taxon>Rhabditida</taxon>
        <taxon>Tylenchina</taxon>
        <taxon>Tylenchomorpha</taxon>
        <taxon>Tylenchoidea</taxon>
        <taxon>Heteroderidae</taxon>
        <taxon>Heteroderinae</taxon>
        <taxon>Globodera</taxon>
    </lineage>
</organism>
<evidence type="ECO:0000313" key="3">
    <source>
        <dbReference type="WBParaSite" id="GPLIN_000577900"/>
    </source>
</evidence>
<name>A0A183BYT9_GLOPA</name>
<feature type="compositionally biased region" description="Basic residues" evidence="1">
    <location>
        <begin position="247"/>
        <end position="259"/>
    </location>
</feature>
<keyword evidence="2" id="KW-1185">Reference proteome</keyword>
<dbReference type="WBParaSite" id="GPLIN_000577900">
    <property type="protein sequence ID" value="GPLIN_000577900"/>
    <property type="gene ID" value="GPLIN_000577900"/>
</dbReference>
<feature type="region of interest" description="Disordered" evidence="1">
    <location>
        <begin position="230"/>
        <end position="268"/>
    </location>
</feature>
<dbReference type="Proteomes" id="UP000050741">
    <property type="component" value="Unassembled WGS sequence"/>
</dbReference>
<proteinExistence type="predicted"/>
<protein>
    <submittedName>
        <fullName evidence="3">Enhancer of polycomb-like protein</fullName>
    </submittedName>
</protein>
<accession>A0A183BYT9</accession>
<reference evidence="2" key="1">
    <citation type="submission" date="2014-05" db="EMBL/GenBank/DDBJ databases">
        <title>The genome and life-stage specific transcriptomes of Globodera pallida elucidate key aspects of plant parasitism by a cyst nematode.</title>
        <authorList>
            <person name="Cotton J.A."/>
            <person name="Lilley C.J."/>
            <person name="Jones L.M."/>
            <person name="Kikuchi T."/>
            <person name="Reid A.J."/>
            <person name="Thorpe P."/>
            <person name="Tsai I.J."/>
            <person name="Beasley H."/>
            <person name="Blok V."/>
            <person name="Cock P.J.A."/>
            <person name="Van den Akker S.E."/>
            <person name="Holroyd N."/>
            <person name="Hunt M."/>
            <person name="Mantelin S."/>
            <person name="Naghra H."/>
            <person name="Pain A."/>
            <person name="Palomares-Rius J.E."/>
            <person name="Zarowiecki M."/>
            <person name="Berriman M."/>
            <person name="Jones J.T."/>
            <person name="Urwin P.E."/>
        </authorList>
    </citation>
    <scope>NUCLEOTIDE SEQUENCE [LARGE SCALE GENOMIC DNA]</scope>
    <source>
        <strain evidence="2">Lindley</strain>
    </source>
</reference>
<sequence>MYRQLLQHNHLQIYCIRGDWCDFDCGRFHRRKLPNNGTNSEVSANVDAIEKAALLNHGNRQNEPPKLTVVTTGLPLQDTINPSADRALSLALPASPFPYSQTPSPAGSLANRQNGPLSVSVTLDDIIASARRKISEDYTDIQLPSPVFMDEQDKTVWDKRAGKKHMLFHYSSLDVPAMESMDVPTESLAHKYEDVDSEAELAIQEEPPRFMNDEEAEDLEEMIKAAQPPTDAFSNPIMLRDSDSLTTRKKTKRGGKHHASATLLRQHSKNRLQMLGELSDSRTSSVNCTNDDFDDGADNSSIADGTESLAELSAMVAKSAAHSGATSPSNILQFIEEQKHRMANTGAEVEAVAEDPL</sequence>